<feature type="domain" description="EF-hand" evidence="5">
    <location>
        <begin position="287"/>
        <end position="322"/>
    </location>
</feature>
<evidence type="ECO:0000256" key="3">
    <source>
        <dbReference type="ARBA" id="ARBA00022837"/>
    </source>
</evidence>
<reference evidence="6" key="1">
    <citation type="journal article" date="2008" name="Nature">
        <title>The amphioxus genome and the evolution of the chordate karyotype.</title>
        <authorList>
            <consortium name="US DOE Joint Genome Institute (JGI-PGF)"/>
            <person name="Putnam N.H."/>
            <person name="Butts T."/>
            <person name="Ferrier D.E.K."/>
            <person name="Furlong R.F."/>
            <person name="Hellsten U."/>
            <person name="Kawashima T."/>
            <person name="Robinson-Rechavi M."/>
            <person name="Shoguchi E."/>
            <person name="Terry A."/>
            <person name="Yu J.-K."/>
            <person name="Benito-Gutierrez E.L."/>
            <person name="Dubchak I."/>
            <person name="Garcia-Fernandez J."/>
            <person name="Gibson-Brown J.J."/>
            <person name="Grigoriev I.V."/>
            <person name="Horton A.C."/>
            <person name="de Jong P.J."/>
            <person name="Jurka J."/>
            <person name="Kapitonov V.V."/>
            <person name="Kohara Y."/>
            <person name="Kuroki Y."/>
            <person name="Lindquist E."/>
            <person name="Lucas S."/>
            <person name="Osoegawa K."/>
            <person name="Pennacchio L.A."/>
            <person name="Salamov A.A."/>
            <person name="Satou Y."/>
            <person name="Sauka-Spengler T."/>
            <person name="Schmutz J."/>
            <person name="Shin-I T."/>
            <person name="Toyoda A."/>
            <person name="Bronner-Fraser M."/>
            <person name="Fujiyama A."/>
            <person name="Holland L.Z."/>
            <person name="Holland P.W.H."/>
            <person name="Satoh N."/>
            <person name="Rokhsar D.S."/>
        </authorList>
    </citation>
    <scope>NUCLEOTIDE SEQUENCE [LARGE SCALE GENOMIC DNA]</scope>
    <source>
        <strain evidence="6">S238N-H82</strain>
        <tissue evidence="6">Testes</tissue>
    </source>
</reference>
<evidence type="ECO:0000259" key="5">
    <source>
        <dbReference type="PROSITE" id="PS50222"/>
    </source>
</evidence>
<keyword evidence="2" id="KW-0677">Repeat</keyword>
<dbReference type="STRING" id="7739.C3ZQ19"/>
<feature type="domain" description="EF-hand" evidence="5">
    <location>
        <begin position="885"/>
        <end position="920"/>
    </location>
</feature>
<dbReference type="Pfam" id="PF08976">
    <property type="entry name" value="EF-hand_11"/>
    <property type="match status" value="4"/>
</dbReference>
<dbReference type="InterPro" id="IPR002048">
    <property type="entry name" value="EF_hand_dom"/>
</dbReference>
<feature type="domain" description="EF-hand" evidence="5">
    <location>
        <begin position="399"/>
        <end position="434"/>
    </location>
</feature>
<feature type="domain" description="EF-hand" evidence="5">
    <location>
        <begin position="159"/>
        <end position="194"/>
    </location>
</feature>
<feature type="compositionally biased region" description="Basic and acidic residues" evidence="4">
    <location>
        <begin position="1222"/>
        <end position="1234"/>
    </location>
</feature>
<feature type="domain" description="EF-hand" evidence="5">
    <location>
        <begin position="1356"/>
        <end position="1391"/>
    </location>
</feature>
<dbReference type="FunFam" id="1.10.238.10:FF:000121">
    <property type="entry name" value="EF-hand calcium-binding domain-containing protein 6"/>
    <property type="match status" value="4"/>
</dbReference>
<organism>
    <name type="scientific">Branchiostoma floridae</name>
    <name type="common">Florida lancelet</name>
    <name type="synonym">Amphioxus</name>
    <dbReference type="NCBI Taxonomy" id="7739"/>
    <lineage>
        <taxon>Eukaryota</taxon>
        <taxon>Metazoa</taxon>
        <taxon>Chordata</taxon>
        <taxon>Cephalochordata</taxon>
        <taxon>Leptocardii</taxon>
        <taxon>Amphioxiformes</taxon>
        <taxon>Branchiostomatidae</taxon>
        <taxon>Branchiostoma</taxon>
    </lineage>
</organism>
<feature type="region of interest" description="Disordered" evidence="4">
    <location>
        <begin position="1019"/>
        <end position="1038"/>
    </location>
</feature>
<evidence type="ECO:0000313" key="6">
    <source>
        <dbReference type="EMBL" id="EEN45398.1"/>
    </source>
</evidence>
<feature type="domain" description="EF-hand" evidence="5">
    <location>
        <begin position="195"/>
        <end position="230"/>
    </location>
</feature>
<feature type="domain" description="EF-hand" evidence="5">
    <location>
        <begin position="1583"/>
        <end position="1610"/>
    </location>
</feature>
<dbReference type="CDD" id="cd00051">
    <property type="entry name" value="EFh"/>
    <property type="match status" value="4"/>
</dbReference>
<feature type="region of interest" description="Disordered" evidence="4">
    <location>
        <begin position="1215"/>
        <end position="1234"/>
    </location>
</feature>
<feature type="domain" description="EF-hand" evidence="5">
    <location>
        <begin position="1743"/>
        <end position="1778"/>
    </location>
</feature>
<dbReference type="FunFam" id="1.10.238.10:FF:000179">
    <property type="entry name" value="EF-hand calcium-binding domain-containing protein 6"/>
    <property type="match status" value="2"/>
</dbReference>
<dbReference type="InParanoid" id="C3ZQ19"/>
<dbReference type="SUPFAM" id="SSF47473">
    <property type="entry name" value="EF-hand"/>
    <property type="match status" value="6"/>
</dbReference>
<dbReference type="EMBL" id="GG666659">
    <property type="protein sequence ID" value="EEN45398.1"/>
    <property type="molecule type" value="Genomic_DNA"/>
</dbReference>
<evidence type="ECO:0000256" key="4">
    <source>
        <dbReference type="SAM" id="MobiDB-lite"/>
    </source>
</evidence>
<proteinExistence type="predicted"/>
<feature type="domain" description="EF-hand" evidence="5">
    <location>
        <begin position="635"/>
        <end position="670"/>
    </location>
</feature>
<dbReference type="GO" id="GO:0005509">
    <property type="term" value="F:calcium ion binding"/>
    <property type="evidence" value="ECO:0007669"/>
    <property type="project" value="InterPro"/>
</dbReference>
<evidence type="ECO:0000256" key="2">
    <source>
        <dbReference type="ARBA" id="ARBA00022737"/>
    </source>
</evidence>
<dbReference type="InterPro" id="IPR011992">
    <property type="entry name" value="EF-hand-dom_pair"/>
</dbReference>
<dbReference type="InterPro" id="IPR015070">
    <property type="entry name" value="EF_hand_DJBP"/>
</dbReference>
<feature type="domain" description="EF-hand" evidence="5">
    <location>
        <begin position="742"/>
        <end position="777"/>
    </location>
</feature>
<dbReference type="PANTHER" id="PTHR20875">
    <property type="entry name" value="EF-HAND CALCIUM-BINDING DOMAIN-CONTAINING PROTEIN 6-RELATED"/>
    <property type="match status" value="1"/>
</dbReference>
<dbReference type="PANTHER" id="PTHR20875:SF2">
    <property type="entry name" value="EF-HAND CALCIUM-BINDING DOMAIN-CONTAINING PROTEIN 6"/>
    <property type="match status" value="1"/>
</dbReference>
<dbReference type="InterPro" id="IPR052603">
    <property type="entry name" value="EFCB6"/>
</dbReference>
<evidence type="ECO:0000256" key="1">
    <source>
        <dbReference type="ARBA" id="ARBA00022553"/>
    </source>
</evidence>
<keyword evidence="1" id="KW-0597">Phosphoprotein</keyword>
<dbReference type="PROSITE" id="PS00018">
    <property type="entry name" value="EF_HAND_1"/>
    <property type="match status" value="5"/>
</dbReference>
<feature type="domain" description="EF-hand" evidence="5">
    <location>
        <begin position="849"/>
        <end position="884"/>
    </location>
</feature>
<feature type="domain" description="EF-hand" evidence="5">
    <location>
        <begin position="506"/>
        <end position="541"/>
    </location>
</feature>
<gene>
    <name evidence="6" type="ORF">BRAFLDRAFT_77829</name>
</gene>
<dbReference type="eggNOG" id="KOG0027">
    <property type="taxonomic scope" value="Eukaryota"/>
</dbReference>
<protein>
    <recommendedName>
        <fullName evidence="5">EF-hand domain-containing protein</fullName>
    </recommendedName>
</protein>
<keyword evidence="3" id="KW-0106">Calcium</keyword>
<dbReference type="Gene3D" id="1.10.238.10">
    <property type="entry name" value="EF-hand"/>
    <property type="match status" value="11"/>
</dbReference>
<dbReference type="SMART" id="SM00054">
    <property type="entry name" value="EFh"/>
    <property type="match status" value="13"/>
</dbReference>
<name>C3ZQ19_BRAFL</name>
<dbReference type="Pfam" id="PF13499">
    <property type="entry name" value="EF-hand_7"/>
    <property type="match status" value="4"/>
</dbReference>
<accession>C3ZQ19</accession>
<dbReference type="Pfam" id="PF13202">
    <property type="entry name" value="EF-hand_5"/>
    <property type="match status" value="1"/>
</dbReference>
<sequence length="1811" mass="210276">MSAAKVVQPSPDFRGLRPLSRGMTFSPRPLNASISRLSSRASLPRQTATMEPARLSVSSTPLSLSQSSIMLKPGLSVVEIESLLRERVRSKFNDLKLCQLNPNGTLRYTDFLEKFYGKEHAGKDAAKWLSGIHKYNQTRSPMEVSVDKLERELKDKIGSNLKNFVKACRLFDYNRDGKIQRHELRKVLENYCFRMTDQQFDKLWHRYDFQHTGVVEYTEFLRRLGVYVHKHNAVAPDSTMLALNWQQVEEERKKQVAKQALQHKSDKVVEGMTFEQIEKELRKKMKSNYSNVKKAFLAFDATNSGYISIDDLKSVLVHFTIPMSDQLFSQLMDRLRIKASGKVAWEHFLEKFQDPQADGNGQTIPIKPEANRKVNPIREAEGVPHISEVIEKLRKHILDGYSTIKQAFLVFDDDRDGKVSRKELRKIIESFTFRMTDEQFKELMIILDPLHEGFISYKKFLDLFEPQEKVEAHKWLFSTHKYNAQQPPAILAWDTVEDILREKLTENWNAMLGMYQSFDPDATGTITRRELRRILDTFGLPVSDEHFEKMWHGCQENVHGNIAFGEFLAKLGVDAKPGDLQGLSTQVHEESYAREERRRSDQNLRINDIEKNAARRTSKMTADEVILKLQDQMSQKDVQIRKTFLRYNKTGKGRVSKKDFKHILEDNGMFMDTSQFNSLCNRLGFFNGFLQYTDFIAAFEDRRHGGPASDIMRSGNHRVNSTNVRYMSAEEVEEQLRTKLREGFNDLQETFLKMDETKSQSITRNDFRKLLDSFMFIMTDEEFNRLMARLQIGKKSKMTFQDFLAKFQETEGPESHPWLNSTHTWNRPNDPAEMACDQVHEILKAKAENAWTDIAKAFKQFDRDGNGIITKKELRNVLFRFTLPLKSSEFNKLWARYDVDQKGYLTHGEFVEVLGLTFAPSDMHGTSRRIVDDSQAFLDQHHQGQQARHQQIAANQMKAAGHMTAAEVEQQLKVNARKALETYYFREETPDEYAREALFAGGVIPDVVKKKVFATREDFPRKPNNDTKTRDALMGNGVIPDRSPYASYATSDGGILPSQRSNDRHVHFKFSNGDCPSYEEKYNNALSQAPSFAKKPSDEKRAFWKAGHARTEGRNDERRERKVTFADKVSEKKKVKQILLGNGVIPDAESESAGHVSESYIMPRHDRRMAFQEDRSNRKQRFLDAGLIFDGNPNSPDHLSKASHNNARLPMNILNKHNSSHPYRDDQSDRQTYRPDMDRTTHSLNLKNNFPNSYDKAKPTEQAEDDLNKHIRLRLLANGIIPETYMYKNNKTKNSLNEQPYSKKVFLERGLIPDPDMRRLKTTDVTEGRSLESRQFLEKFAEMPSTPDYYRDKFREYYQDFDKAFRKVDYNKDGTVDIRELQRVLIEHNFFLEEEQFFELLDRLGLSPEKGKLSYPDFLKAIDDGRASKYGRRRSPVNIEEYDGLPAEKSLEKLREKVASNFIVVEKVQEAVSARFYAFARSFAEVDYAKIGVVAKEDFRDILNKNAIRLSDDQFDQLWESMPVNEFGNVVYREFLKQFSVERTRLPEAGPSPPPTALSETPSAMVFARRPATASTPKSGRMAFNAFDKESTGKVKASEFRRIIDHFCFKHSDKQFRALLAKLKFHSDNTIDWRAFLDDFKKNEQEATQNWLEDVQKAAKPKSPQELAMQEVQARLRIKYDMRNNGKFSYKAFLRHFLLRLKPQQEGILQRKKLQTPRFSVQQGAESSLLYDAMLRMRDVIMAEWQRMRRTFRAIDAKGEGFVSPVDFRQVLKEYGINLSEEEFFHLMTFYDKGMVGKISYNDFLRAYLSQ</sequence>
<feature type="compositionally biased region" description="Basic and acidic residues" evidence="4">
    <location>
        <begin position="1019"/>
        <end position="1031"/>
    </location>
</feature>
<dbReference type="InterPro" id="IPR018247">
    <property type="entry name" value="EF_Hand_1_Ca_BS"/>
</dbReference>
<dbReference type="PROSITE" id="PS50222">
    <property type="entry name" value="EF_HAND_2"/>
    <property type="match status" value="12"/>
</dbReference>